<dbReference type="Proteomes" id="UP000700732">
    <property type="component" value="Unassembled WGS sequence"/>
</dbReference>
<evidence type="ECO:0000313" key="3">
    <source>
        <dbReference type="EMBL" id="MBC3793169.1"/>
    </source>
</evidence>
<feature type="region of interest" description="Disordered" evidence="1">
    <location>
        <begin position="28"/>
        <end position="83"/>
    </location>
</feature>
<feature type="compositionally biased region" description="Polar residues" evidence="1">
    <location>
        <begin position="60"/>
        <end position="76"/>
    </location>
</feature>
<evidence type="ECO:0000256" key="2">
    <source>
        <dbReference type="SAM" id="SignalP"/>
    </source>
</evidence>
<proteinExistence type="predicted"/>
<feature type="chain" id="PRO_5047091213" description="Secreted protein" evidence="2">
    <location>
        <begin position="30"/>
        <end position="110"/>
    </location>
</feature>
<protein>
    <recommendedName>
        <fullName evidence="5">Secreted protein</fullName>
    </recommendedName>
</protein>
<evidence type="ECO:0000313" key="4">
    <source>
        <dbReference type="Proteomes" id="UP000700732"/>
    </source>
</evidence>
<evidence type="ECO:0008006" key="5">
    <source>
        <dbReference type="Google" id="ProtNLM"/>
    </source>
</evidence>
<gene>
    <name evidence="3" type="ORF">FH603_3686</name>
</gene>
<dbReference type="EMBL" id="VFIA01000023">
    <property type="protein sequence ID" value="MBC3793169.1"/>
    <property type="molecule type" value="Genomic_DNA"/>
</dbReference>
<name>A0ABR6W9C5_9BACT</name>
<keyword evidence="4" id="KW-1185">Reference proteome</keyword>
<organism evidence="3 4">
    <name type="scientific">Spirosoma utsteinense</name>
    <dbReference type="NCBI Taxonomy" id="2585773"/>
    <lineage>
        <taxon>Bacteria</taxon>
        <taxon>Pseudomonadati</taxon>
        <taxon>Bacteroidota</taxon>
        <taxon>Cytophagia</taxon>
        <taxon>Cytophagales</taxon>
        <taxon>Cytophagaceae</taxon>
        <taxon>Spirosoma</taxon>
    </lineage>
</organism>
<sequence length="110" mass="12060">MRTEMRERGLGWLLLGACIVCVSLNSAKAAGPDQSMPREKTSTDSPTKSETNKRAKSTVLVRNTSNKTGTTASTAAVKTEAPAEKKTISRCWKRLMGMAREIRHAHTKNK</sequence>
<comment type="caution">
    <text evidence="3">The sequence shown here is derived from an EMBL/GenBank/DDBJ whole genome shotgun (WGS) entry which is preliminary data.</text>
</comment>
<feature type="signal peptide" evidence="2">
    <location>
        <begin position="1"/>
        <end position="29"/>
    </location>
</feature>
<evidence type="ECO:0000256" key="1">
    <source>
        <dbReference type="SAM" id="MobiDB-lite"/>
    </source>
</evidence>
<dbReference type="RefSeq" id="WP_186738956.1">
    <property type="nucleotide sequence ID" value="NZ_VFIA01000023.1"/>
</dbReference>
<keyword evidence="2" id="KW-0732">Signal</keyword>
<accession>A0ABR6W9C5</accession>
<reference evidence="3 4" key="1">
    <citation type="submission" date="2019-06" db="EMBL/GenBank/DDBJ databases">
        <title>Spirosoma utsteinense sp. nov. isolated from Antarctic ice-free soils.</title>
        <authorList>
            <person name="Tahon G."/>
        </authorList>
    </citation>
    <scope>NUCLEOTIDE SEQUENCE [LARGE SCALE GENOMIC DNA]</scope>
    <source>
        <strain evidence="3 4">LMG 31447</strain>
    </source>
</reference>